<protein>
    <recommendedName>
        <fullName evidence="5">Retrotransposon gag domain-containing protein</fullName>
    </recommendedName>
</protein>
<evidence type="ECO:0000256" key="1">
    <source>
        <dbReference type="SAM" id="MobiDB-lite"/>
    </source>
</evidence>
<dbReference type="InterPro" id="IPR050951">
    <property type="entry name" value="Retrovirus_Pol_polyprotein"/>
</dbReference>
<evidence type="ECO:0000313" key="4">
    <source>
        <dbReference type="Proteomes" id="UP000008672"/>
    </source>
</evidence>
<dbReference type="EMBL" id="AFYH01209411">
    <property type="status" value="NOT_ANNOTATED_CDS"/>
    <property type="molecule type" value="Genomic_DNA"/>
</dbReference>
<evidence type="ECO:0000256" key="2">
    <source>
        <dbReference type="SAM" id="Phobius"/>
    </source>
</evidence>
<feature type="transmembrane region" description="Helical" evidence="2">
    <location>
        <begin position="41"/>
        <end position="64"/>
    </location>
</feature>
<dbReference type="HOGENOM" id="CLU_035540_6_1_1"/>
<feature type="region of interest" description="Disordered" evidence="1">
    <location>
        <begin position="174"/>
        <end position="219"/>
    </location>
</feature>
<reference evidence="3" key="3">
    <citation type="submission" date="2025-09" db="UniProtKB">
        <authorList>
            <consortium name="Ensembl"/>
        </authorList>
    </citation>
    <scope>IDENTIFICATION</scope>
</reference>
<dbReference type="PANTHER" id="PTHR37984">
    <property type="entry name" value="PROTEIN CBG26694"/>
    <property type="match status" value="1"/>
</dbReference>
<feature type="transmembrane region" description="Helical" evidence="2">
    <location>
        <begin position="18"/>
        <end position="35"/>
    </location>
</feature>
<keyword evidence="2" id="KW-1133">Transmembrane helix</keyword>
<reference evidence="4" key="1">
    <citation type="submission" date="2011-08" db="EMBL/GenBank/DDBJ databases">
        <title>The draft genome of Latimeria chalumnae.</title>
        <authorList>
            <person name="Di Palma F."/>
            <person name="Alfoldi J."/>
            <person name="Johnson J."/>
            <person name="Berlin A."/>
            <person name="Gnerre S."/>
            <person name="Jaffe D."/>
            <person name="MacCallum I."/>
            <person name="Young S."/>
            <person name="Walker B.J."/>
            <person name="Lander E."/>
            <person name="Lindblad-Toh K."/>
        </authorList>
    </citation>
    <scope>NUCLEOTIDE SEQUENCE [LARGE SCALE GENOMIC DNA]</scope>
    <source>
        <strain evidence="4">Wild caught</strain>
    </source>
</reference>
<dbReference type="Proteomes" id="UP000008672">
    <property type="component" value="Unassembled WGS sequence"/>
</dbReference>
<dbReference type="STRING" id="7897.ENSLACP00000010322"/>
<dbReference type="eggNOG" id="ENOG502S33G">
    <property type="taxonomic scope" value="Eukaryota"/>
</dbReference>
<keyword evidence="2" id="KW-0472">Membrane</keyword>
<organism evidence="3 4">
    <name type="scientific">Latimeria chalumnae</name>
    <name type="common">Coelacanth</name>
    <dbReference type="NCBI Taxonomy" id="7897"/>
    <lineage>
        <taxon>Eukaryota</taxon>
        <taxon>Metazoa</taxon>
        <taxon>Chordata</taxon>
        <taxon>Craniata</taxon>
        <taxon>Vertebrata</taxon>
        <taxon>Euteleostomi</taxon>
        <taxon>Coelacanthiformes</taxon>
        <taxon>Coelacanthidae</taxon>
        <taxon>Latimeria</taxon>
    </lineage>
</organism>
<dbReference type="Ensembl" id="ENSLACT00000010400.1">
    <property type="protein sequence ID" value="ENSLACP00000010322.1"/>
    <property type="gene ID" value="ENSLACG00000009092.1"/>
</dbReference>
<dbReference type="InParanoid" id="H3AL01"/>
<dbReference type="OMA" id="EHEACIC"/>
<keyword evidence="4" id="KW-1185">Reference proteome</keyword>
<sequence length="260" mass="29769">HGNITLERFKTNVTVNNYSLRQFFITVALFLITGYEFQRLYVLLFLGPTVYGLLKSLIALVKLLDISYTQLTKTFSRHYKPKPILIAEHFHFYHWSQEEGETLANYVTALRHQVNTCEFGQFLDGTLQDQFVCSLSGENYHKWLLFEKDLTFKSACDIALALLLVQKDTRELAGHNKPPRTGVHWVTHTPGAKGHSRPWSGPPSSRQQPQSYQKPMPQASPAKPKLLCYHCGGNHQPGTCRFQQEKCHGCRKIGHLLRVC</sequence>
<feature type="compositionally biased region" description="Low complexity" evidence="1">
    <location>
        <begin position="197"/>
        <end position="215"/>
    </location>
</feature>
<name>H3AL01_LATCH</name>
<evidence type="ECO:0008006" key="5">
    <source>
        <dbReference type="Google" id="ProtNLM"/>
    </source>
</evidence>
<evidence type="ECO:0000313" key="3">
    <source>
        <dbReference type="Ensembl" id="ENSLACP00000010322.1"/>
    </source>
</evidence>
<dbReference type="PANTHER" id="PTHR37984:SF10">
    <property type="entry name" value="RIBONUCLEASE H"/>
    <property type="match status" value="1"/>
</dbReference>
<dbReference type="GeneTree" id="ENSGT00940000165756"/>
<dbReference type="AlphaFoldDB" id="H3AL01"/>
<proteinExistence type="predicted"/>
<keyword evidence="2" id="KW-0812">Transmembrane</keyword>
<reference evidence="3" key="2">
    <citation type="submission" date="2025-08" db="UniProtKB">
        <authorList>
            <consortium name="Ensembl"/>
        </authorList>
    </citation>
    <scope>IDENTIFICATION</scope>
</reference>
<accession>H3AL01</accession>